<organism evidence="10 11">
    <name type="scientific">Cellulomonas wangleii</name>
    <dbReference type="NCBI Taxonomy" id="2816956"/>
    <lineage>
        <taxon>Bacteria</taxon>
        <taxon>Bacillati</taxon>
        <taxon>Actinomycetota</taxon>
        <taxon>Actinomycetes</taxon>
        <taxon>Micrococcales</taxon>
        <taxon>Cellulomonadaceae</taxon>
        <taxon>Cellulomonas</taxon>
    </lineage>
</organism>
<comment type="subcellular location">
    <subcellularLocation>
        <location evidence="1 7">Cell membrane</location>
        <topology evidence="1 7">Multi-pass membrane protein</topology>
    </subcellularLocation>
</comment>
<keyword evidence="6 7" id="KW-0472">Membrane</keyword>
<feature type="transmembrane region" description="Helical" evidence="7">
    <location>
        <begin position="101"/>
        <end position="122"/>
    </location>
</feature>
<accession>A0ABX8D293</accession>
<evidence type="ECO:0000256" key="2">
    <source>
        <dbReference type="ARBA" id="ARBA00022448"/>
    </source>
</evidence>
<feature type="transmembrane region" description="Helical" evidence="7">
    <location>
        <begin position="161"/>
        <end position="181"/>
    </location>
</feature>
<evidence type="ECO:0000256" key="4">
    <source>
        <dbReference type="ARBA" id="ARBA00022692"/>
    </source>
</evidence>
<feature type="region of interest" description="Disordered" evidence="8">
    <location>
        <begin position="1"/>
        <end position="26"/>
    </location>
</feature>
<evidence type="ECO:0000256" key="7">
    <source>
        <dbReference type="RuleBase" id="RU363032"/>
    </source>
</evidence>
<evidence type="ECO:0000256" key="6">
    <source>
        <dbReference type="ARBA" id="ARBA00023136"/>
    </source>
</evidence>
<proteinExistence type="inferred from homology"/>
<dbReference type="PANTHER" id="PTHR30151:SF20">
    <property type="entry name" value="ABC TRANSPORTER PERMEASE PROTEIN HI_0355-RELATED"/>
    <property type="match status" value="1"/>
</dbReference>
<evidence type="ECO:0000313" key="10">
    <source>
        <dbReference type="EMBL" id="QVI61599.1"/>
    </source>
</evidence>
<evidence type="ECO:0000256" key="3">
    <source>
        <dbReference type="ARBA" id="ARBA00022475"/>
    </source>
</evidence>
<evidence type="ECO:0000256" key="8">
    <source>
        <dbReference type="SAM" id="MobiDB-lite"/>
    </source>
</evidence>
<feature type="transmembrane region" description="Helical" evidence="7">
    <location>
        <begin position="42"/>
        <end position="65"/>
    </location>
</feature>
<evidence type="ECO:0000256" key="5">
    <source>
        <dbReference type="ARBA" id="ARBA00022989"/>
    </source>
</evidence>
<reference evidence="10 11" key="1">
    <citation type="submission" date="2021-05" db="EMBL/GenBank/DDBJ databases">
        <title>Novel species in genus Cellulomonas.</title>
        <authorList>
            <person name="Zhang G."/>
        </authorList>
    </citation>
    <scope>NUCLEOTIDE SEQUENCE [LARGE SCALE GENOMIC DNA]</scope>
    <source>
        <strain evidence="11">zg-ZUI222</strain>
    </source>
</reference>
<keyword evidence="4 7" id="KW-0812">Transmembrane</keyword>
<feature type="domain" description="ABC transmembrane type-1" evidence="9">
    <location>
        <begin position="87"/>
        <end position="281"/>
    </location>
</feature>
<keyword evidence="5 7" id="KW-1133">Transmembrane helix</keyword>
<dbReference type="RefSeq" id="WP_207339177.1">
    <property type="nucleotide sequence ID" value="NZ_CP074405.1"/>
</dbReference>
<keyword evidence="2 7" id="KW-0813">Transport</keyword>
<keyword evidence="11" id="KW-1185">Reference proteome</keyword>
<dbReference type="InterPro" id="IPR035906">
    <property type="entry name" value="MetI-like_sf"/>
</dbReference>
<evidence type="ECO:0000256" key="1">
    <source>
        <dbReference type="ARBA" id="ARBA00004651"/>
    </source>
</evidence>
<feature type="transmembrane region" description="Helical" evidence="7">
    <location>
        <begin position="259"/>
        <end position="281"/>
    </location>
</feature>
<name>A0ABX8D293_9CELL</name>
<protein>
    <submittedName>
        <fullName evidence="10">ABC transporter permease subunit</fullName>
    </submittedName>
</protein>
<feature type="transmembrane region" description="Helical" evidence="7">
    <location>
        <begin position="129"/>
        <end position="149"/>
    </location>
</feature>
<dbReference type="Pfam" id="PF00528">
    <property type="entry name" value="BPD_transp_1"/>
    <property type="match status" value="1"/>
</dbReference>
<dbReference type="SUPFAM" id="SSF161098">
    <property type="entry name" value="MetI-like"/>
    <property type="match status" value="1"/>
</dbReference>
<dbReference type="Proteomes" id="UP000677804">
    <property type="component" value="Chromosome"/>
</dbReference>
<sequence length="296" mass="29127">MSAAADVAPGDAGGGTTTGTVPGGAPAAGTGARRLAGLGRRAAPGAAGVLGIVAVWWLAAVTVLADSTLPTPVGVLQGFAADGVGFYVTHLSVTLQEAVRGFAVGNGLALFLASLVLLVPALERLIMQVAVISYCLPLVAITPILYIVIGPPPSGEPSGTAVVLAALSVFFTTVVGAVLGFRSADPASLDVVTVFGGGRWQQLVRVRLVAALPGIIGALQIAAPAALLGAILGEYIGGVDRGVGPALVNAGQSLNAERAWGIALVCGLVAGAGYGLFALLARLVTPWAGGRDGGAS</sequence>
<evidence type="ECO:0000313" key="11">
    <source>
        <dbReference type="Proteomes" id="UP000677804"/>
    </source>
</evidence>
<dbReference type="PANTHER" id="PTHR30151">
    <property type="entry name" value="ALKANE SULFONATE ABC TRANSPORTER-RELATED, MEMBRANE SUBUNIT"/>
    <property type="match status" value="1"/>
</dbReference>
<comment type="similarity">
    <text evidence="7">Belongs to the binding-protein-dependent transport system permease family.</text>
</comment>
<dbReference type="EMBL" id="CP074405">
    <property type="protein sequence ID" value="QVI61599.1"/>
    <property type="molecule type" value="Genomic_DNA"/>
</dbReference>
<dbReference type="PROSITE" id="PS50928">
    <property type="entry name" value="ABC_TM1"/>
    <property type="match status" value="1"/>
</dbReference>
<feature type="transmembrane region" description="Helical" evidence="7">
    <location>
        <begin position="208"/>
        <end position="232"/>
    </location>
</feature>
<feature type="compositionally biased region" description="Low complexity" evidence="8">
    <location>
        <begin position="1"/>
        <end position="10"/>
    </location>
</feature>
<evidence type="ECO:0000259" key="9">
    <source>
        <dbReference type="PROSITE" id="PS50928"/>
    </source>
</evidence>
<dbReference type="Gene3D" id="1.10.3720.10">
    <property type="entry name" value="MetI-like"/>
    <property type="match status" value="1"/>
</dbReference>
<gene>
    <name evidence="10" type="ORF">KG103_14180</name>
</gene>
<keyword evidence="3" id="KW-1003">Cell membrane</keyword>
<dbReference type="InterPro" id="IPR000515">
    <property type="entry name" value="MetI-like"/>
</dbReference>